<dbReference type="FunFam" id="3.60.10.10:FF:000224">
    <property type="entry name" value="Putative inositol-1,4,5-trisphosphate (IP3) 5-phosphatase"/>
    <property type="match status" value="1"/>
</dbReference>
<dbReference type="InterPro" id="IPR036691">
    <property type="entry name" value="Endo/exonu/phosph_ase_sf"/>
</dbReference>
<dbReference type="PANTHER" id="PTHR12997:SF2">
    <property type="entry name" value="INOSITOL POLYPHOSPHATE-5-PHOSPHATASE A"/>
    <property type="match status" value="1"/>
</dbReference>
<organism evidence="5">
    <name type="scientific">Trypanosoma congolense (strain IL3000)</name>
    <dbReference type="NCBI Taxonomy" id="1068625"/>
    <lineage>
        <taxon>Eukaryota</taxon>
        <taxon>Discoba</taxon>
        <taxon>Euglenozoa</taxon>
        <taxon>Kinetoplastea</taxon>
        <taxon>Metakinetoplastina</taxon>
        <taxon>Trypanosomatida</taxon>
        <taxon>Trypanosomatidae</taxon>
        <taxon>Trypanosoma</taxon>
        <taxon>Nannomonas</taxon>
    </lineage>
</organism>
<dbReference type="InterPro" id="IPR039737">
    <property type="entry name" value="INPP5A"/>
</dbReference>
<dbReference type="PANTHER" id="PTHR12997">
    <property type="entry name" value="TYPE I INOSITOL-1,4,5-TRISPHOSPHATE 5-PHOSPHATASE"/>
    <property type="match status" value="1"/>
</dbReference>
<reference evidence="5" key="1">
    <citation type="journal article" date="2012" name="Proc. Natl. Acad. Sci. U.S.A.">
        <title>Antigenic diversity is generated by distinct evolutionary mechanisms in African trypanosome species.</title>
        <authorList>
            <person name="Jackson A.P."/>
            <person name="Berry A."/>
            <person name="Aslett M."/>
            <person name="Allison H.C."/>
            <person name="Burton P."/>
            <person name="Vavrova-Anderson J."/>
            <person name="Brown R."/>
            <person name="Browne H."/>
            <person name="Corton N."/>
            <person name="Hauser H."/>
            <person name="Gamble J."/>
            <person name="Gilderthorp R."/>
            <person name="Marcello L."/>
            <person name="McQuillan J."/>
            <person name="Otto T.D."/>
            <person name="Quail M.A."/>
            <person name="Sanders M.J."/>
            <person name="van Tonder A."/>
            <person name="Ginger M.L."/>
            <person name="Field M.C."/>
            <person name="Barry J.D."/>
            <person name="Hertz-Fowler C."/>
            <person name="Berriman M."/>
        </authorList>
    </citation>
    <scope>NUCLEOTIDE SEQUENCE</scope>
    <source>
        <strain evidence="5">IL3000</strain>
    </source>
</reference>
<evidence type="ECO:0000256" key="1">
    <source>
        <dbReference type="ARBA" id="ARBA00012997"/>
    </source>
</evidence>
<evidence type="ECO:0000256" key="3">
    <source>
        <dbReference type="ARBA" id="ARBA00023599"/>
    </source>
</evidence>
<accession>G0V0T4</accession>
<evidence type="ECO:0000313" key="5">
    <source>
        <dbReference type="EMBL" id="CCC95255.1"/>
    </source>
</evidence>
<gene>
    <name evidence="5" type="ORF">TCIL3000_11_6810</name>
</gene>
<proteinExistence type="inferred from homology"/>
<dbReference type="Gene3D" id="3.60.10.10">
    <property type="entry name" value="Endonuclease/exonuclease/phosphatase"/>
    <property type="match status" value="1"/>
</dbReference>
<dbReference type="InterPro" id="IPR000300">
    <property type="entry name" value="IPPc"/>
</dbReference>
<evidence type="ECO:0000259" key="4">
    <source>
        <dbReference type="SMART" id="SM00128"/>
    </source>
</evidence>
<dbReference type="GO" id="GO:0046856">
    <property type="term" value="P:phosphatidylinositol dephosphorylation"/>
    <property type="evidence" value="ECO:0007669"/>
    <property type="project" value="InterPro"/>
</dbReference>
<dbReference type="AlphaFoldDB" id="G0V0T4"/>
<dbReference type="EC" id="3.1.3.56" evidence="1"/>
<protein>
    <recommendedName>
        <fullName evidence="1">inositol-polyphosphate 5-phosphatase</fullName>
        <ecNumber evidence="1">3.1.3.56</ecNumber>
    </recommendedName>
</protein>
<feature type="domain" description="Inositol polyphosphate-related phosphatase" evidence="4">
    <location>
        <begin position="139"/>
        <end position="526"/>
    </location>
</feature>
<comment type="similarity">
    <text evidence="3">Belongs to the inositol 1,4,5-trisphosphate 5-phosphatase type I family.</text>
</comment>
<dbReference type="SUPFAM" id="SSF56219">
    <property type="entry name" value="DNase I-like"/>
    <property type="match status" value="1"/>
</dbReference>
<keyword evidence="2" id="KW-0378">Hydrolase</keyword>
<name>G0V0T4_TRYCI</name>
<dbReference type="VEuPathDB" id="TriTrypDB:TcIL3000.11.6810"/>
<dbReference type="EMBL" id="HE575324">
    <property type="protein sequence ID" value="CCC95255.1"/>
    <property type="molecule type" value="Genomic_DNA"/>
</dbReference>
<evidence type="ECO:0000256" key="2">
    <source>
        <dbReference type="ARBA" id="ARBA00022801"/>
    </source>
</evidence>
<dbReference type="GO" id="GO:0004445">
    <property type="term" value="F:inositol-polyphosphate 5-phosphatase activity"/>
    <property type="evidence" value="ECO:0007669"/>
    <property type="project" value="UniProtKB-EC"/>
</dbReference>
<sequence>MRSLLEGITSTLRLAQQQEVQQQAGGNFRDTSTKCLPSAPQPLASVGVSRESRDGESAVASMDLLSGGLFNYSRFSMDSPPDFPFKMLMVTQNIGGINPIADEVEGSGGEGADCACDGLSSGVQRKVMEFLSELRLLIFEYSLCEYTAYFKARCASDESLLQSSVGAVVDHGPPPLIDVIVVHLQEIGGKKHHREFIDYLSNVLLKFLPEAGWTSGLLMETNGDKDLYTAVGSVVFVSHRMCPISSILSFHHRTYVCVTDDPVTYGSSPAILFHGKKFSGAGDSRKGFLLISLRLGTVVVNFLNVHLYNDTINKNASVSSPSPFEPRRQEALLEALAECVVFVSPDDPLFIFGDFNTRLDICNMLQYLKEVKHMDVALSSNDIRSPDSFWELFEDPQYISVIKPYDVEIQRLIDVVAEQSGIELAEFVIRFPPTYLCQLKANAELPQPMGSPMSFSEDNEIVEDLSGNVDNERISATLERITSVPRRPYMRHRIPAWCDRVLWNPAALELMTGRRTSCAAGADENNGNSSCVLRRYAYRSAAFNHTDHDGVTLLF</sequence>
<dbReference type="SMART" id="SM00128">
    <property type="entry name" value="IPPc"/>
    <property type="match status" value="1"/>
</dbReference>